<organism evidence="1">
    <name type="scientific">Oryza meridionalis</name>
    <dbReference type="NCBI Taxonomy" id="40149"/>
    <lineage>
        <taxon>Eukaryota</taxon>
        <taxon>Viridiplantae</taxon>
        <taxon>Streptophyta</taxon>
        <taxon>Embryophyta</taxon>
        <taxon>Tracheophyta</taxon>
        <taxon>Spermatophyta</taxon>
        <taxon>Magnoliopsida</taxon>
        <taxon>Liliopsida</taxon>
        <taxon>Poales</taxon>
        <taxon>Poaceae</taxon>
        <taxon>BOP clade</taxon>
        <taxon>Oryzoideae</taxon>
        <taxon>Oryzeae</taxon>
        <taxon>Oryzinae</taxon>
        <taxon>Oryza</taxon>
    </lineage>
</organism>
<proteinExistence type="predicted"/>
<sequence length="67" mass="7881">MRTVFCRMAKQEETYVECARCEERFPTWRAKNEHRCGNIRVKARAEKKAKLAKVGQQFKPGQHAITE</sequence>
<dbReference type="Gramene" id="OMERI08G13790.2">
    <property type="protein sequence ID" value="OMERI08G13790.2"/>
    <property type="gene ID" value="OMERI08G13790"/>
</dbReference>
<dbReference type="AlphaFoldDB" id="A0A0E0EM61"/>
<dbReference type="Proteomes" id="UP000008021">
    <property type="component" value="Chromosome 8"/>
</dbReference>
<dbReference type="HOGENOM" id="CLU_2945678_0_0_1"/>
<accession>A0A0E0EM61</accession>
<reference evidence="1" key="1">
    <citation type="submission" date="2015-04" db="UniProtKB">
        <authorList>
            <consortium name="EnsemblPlants"/>
        </authorList>
    </citation>
    <scope>IDENTIFICATION</scope>
</reference>
<evidence type="ECO:0000313" key="2">
    <source>
        <dbReference type="Proteomes" id="UP000008021"/>
    </source>
</evidence>
<dbReference type="EnsemblPlants" id="OMERI08G13790.2">
    <property type="protein sequence ID" value="OMERI08G13790.2"/>
    <property type="gene ID" value="OMERI08G13790"/>
</dbReference>
<name>A0A0E0EM61_9ORYZ</name>
<reference evidence="1" key="2">
    <citation type="submission" date="2018-05" db="EMBL/GenBank/DDBJ databases">
        <title>OmerRS3 (Oryza meridionalis Reference Sequence Version 3).</title>
        <authorList>
            <person name="Zhang J."/>
            <person name="Kudrna D."/>
            <person name="Lee S."/>
            <person name="Talag J."/>
            <person name="Welchert J."/>
            <person name="Wing R.A."/>
        </authorList>
    </citation>
    <scope>NUCLEOTIDE SEQUENCE [LARGE SCALE GENOMIC DNA]</scope>
    <source>
        <strain evidence="1">cv. OR44</strain>
    </source>
</reference>
<keyword evidence="2" id="KW-1185">Reference proteome</keyword>
<evidence type="ECO:0000313" key="1">
    <source>
        <dbReference type="EnsemblPlants" id="OMERI08G13790.2"/>
    </source>
</evidence>
<protein>
    <submittedName>
        <fullName evidence="1">Uncharacterized protein</fullName>
    </submittedName>
</protein>